<protein>
    <submittedName>
        <fullName evidence="2">MBL fold metallo-hydrolase</fullName>
    </submittedName>
</protein>
<feature type="domain" description="Metallo-beta-lactamase" evidence="1">
    <location>
        <begin position="29"/>
        <end position="221"/>
    </location>
</feature>
<sequence>MPVEKKGNFIIFLGSGGARIVVFKQIRASGGIWLSLDGVNLLVDPGPGSLVRITSSKHKLNPTELDAILLSHRHLDHSGDVNILIEAITTGGTVKRGELFCPEDALFGEDPVVFKYLRSYLNKITIIKEKGEYEVNGLKFSCPIRHKHRGETFGFKFLTKNQIISYIADTQFFSDLIPAYQGDILILNVVRDKPSDLDHLSLSDAKSLILGIKPKVCFLTHFGMTVLKRKPWVLAEEMSQETGIKVIAASDGLKYEI</sequence>
<dbReference type="SUPFAM" id="SSF56281">
    <property type="entry name" value="Metallo-hydrolase/oxidoreductase"/>
    <property type="match status" value="1"/>
</dbReference>
<accession>A0A7C3YSI7</accession>
<dbReference type="PANTHER" id="PTHR42663">
    <property type="entry name" value="HYDROLASE C777.06C-RELATED-RELATED"/>
    <property type="match status" value="1"/>
</dbReference>
<keyword evidence="2" id="KW-0378">Hydrolase</keyword>
<dbReference type="InterPro" id="IPR036866">
    <property type="entry name" value="RibonucZ/Hydroxyglut_hydro"/>
</dbReference>
<organism evidence="2">
    <name type="scientific">candidate division WOR-3 bacterium</name>
    <dbReference type="NCBI Taxonomy" id="2052148"/>
    <lineage>
        <taxon>Bacteria</taxon>
        <taxon>Bacteria division WOR-3</taxon>
    </lineage>
</organism>
<reference evidence="2" key="1">
    <citation type="journal article" date="2020" name="mSystems">
        <title>Genome- and Community-Level Interaction Insights into Carbon Utilization and Element Cycling Functions of Hydrothermarchaeota in Hydrothermal Sediment.</title>
        <authorList>
            <person name="Zhou Z."/>
            <person name="Liu Y."/>
            <person name="Xu W."/>
            <person name="Pan J."/>
            <person name="Luo Z.H."/>
            <person name="Li M."/>
        </authorList>
    </citation>
    <scope>NUCLEOTIDE SEQUENCE [LARGE SCALE GENOMIC DNA]</scope>
    <source>
        <strain evidence="2">SpSt-906</strain>
    </source>
</reference>
<dbReference type="InterPro" id="IPR001279">
    <property type="entry name" value="Metallo-B-lactamas"/>
</dbReference>
<dbReference type="Pfam" id="PF12706">
    <property type="entry name" value="Lactamase_B_2"/>
    <property type="match status" value="1"/>
</dbReference>
<comment type="caution">
    <text evidence="2">The sequence shown here is derived from an EMBL/GenBank/DDBJ whole genome shotgun (WGS) entry which is preliminary data.</text>
</comment>
<evidence type="ECO:0000259" key="1">
    <source>
        <dbReference type="SMART" id="SM00849"/>
    </source>
</evidence>
<dbReference type="PANTHER" id="PTHR42663:SF6">
    <property type="entry name" value="HYDROLASE C777.06C-RELATED"/>
    <property type="match status" value="1"/>
</dbReference>
<dbReference type="Gene3D" id="3.60.15.10">
    <property type="entry name" value="Ribonuclease Z/Hydroxyacylglutathione hydrolase-like"/>
    <property type="match status" value="1"/>
</dbReference>
<dbReference type="SMART" id="SM00849">
    <property type="entry name" value="Lactamase_B"/>
    <property type="match status" value="1"/>
</dbReference>
<dbReference type="CDD" id="cd07741">
    <property type="entry name" value="metallo-hydrolase-like_MBL-fold"/>
    <property type="match status" value="1"/>
</dbReference>
<proteinExistence type="predicted"/>
<dbReference type="EMBL" id="DTMQ01000018">
    <property type="protein sequence ID" value="HGE99074.1"/>
    <property type="molecule type" value="Genomic_DNA"/>
</dbReference>
<dbReference type="AlphaFoldDB" id="A0A7C3YSI7"/>
<name>A0A7C3YSI7_UNCW3</name>
<gene>
    <name evidence="2" type="ORF">ENX07_03270</name>
</gene>
<evidence type="ECO:0000313" key="2">
    <source>
        <dbReference type="EMBL" id="HGE99074.1"/>
    </source>
</evidence>
<dbReference type="GO" id="GO:0016787">
    <property type="term" value="F:hydrolase activity"/>
    <property type="evidence" value="ECO:0007669"/>
    <property type="project" value="UniProtKB-KW"/>
</dbReference>